<keyword evidence="1" id="KW-0472">Membrane</keyword>
<keyword evidence="1" id="KW-0812">Transmembrane</keyword>
<dbReference type="EMBL" id="AODH01000021">
    <property type="protein sequence ID" value="EUJ40144.1"/>
    <property type="molecule type" value="Genomic_DNA"/>
</dbReference>
<feature type="transmembrane region" description="Helical" evidence="1">
    <location>
        <begin position="55"/>
        <end position="75"/>
    </location>
</feature>
<protein>
    <submittedName>
        <fullName evidence="2">Uncharacterized protein</fullName>
    </submittedName>
</protein>
<keyword evidence="3" id="KW-1185">Reference proteome</keyword>
<reference evidence="2 3" key="1">
    <citation type="submission" date="2012-12" db="EMBL/GenBank/DDBJ databases">
        <title>Novel taxa of Listeriaceae from agricultural environments in the United States.</title>
        <authorList>
            <person name="den Bakker H.C."/>
            <person name="Allred A."/>
            <person name="Warchocki S."/>
            <person name="Wright E.M."/>
            <person name="Burrell A."/>
            <person name="Nightingale K.K."/>
            <person name="Kephart D."/>
            <person name="Wiedmann M."/>
        </authorList>
    </citation>
    <scope>NUCLEOTIDE SEQUENCE [LARGE SCALE GENOMIC DNA]</scope>
    <source>
        <strain evidence="2 3">FSL F6-1037</strain>
    </source>
</reference>
<keyword evidence="1" id="KW-1133">Transmembrane helix</keyword>
<feature type="transmembrane region" description="Helical" evidence="1">
    <location>
        <begin position="16"/>
        <end position="35"/>
    </location>
</feature>
<evidence type="ECO:0000256" key="1">
    <source>
        <dbReference type="SAM" id="Phobius"/>
    </source>
</evidence>
<dbReference type="AlphaFoldDB" id="W7CKY1"/>
<proteinExistence type="predicted"/>
<dbReference type="Proteomes" id="UP000019243">
    <property type="component" value="Unassembled WGS sequence"/>
</dbReference>
<dbReference type="RefSeq" id="WP_035314225.1">
    <property type="nucleotide sequence ID" value="NZ_AODH01000021.1"/>
</dbReference>
<evidence type="ECO:0000313" key="3">
    <source>
        <dbReference type="Proteomes" id="UP000019243"/>
    </source>
</evidence>
<evidence type="ECO:0000313" key="2">
    <source>
        <dbReference type="EMBL" id="EUJ40144.1"/>
    </source>
</evidence>
<gene>
    <name evidence="2" type="ORF">BCAMP_05621</name>
</gene>
<comment type="caution">
    <text evidence="2">The sequence shown here is derived from an EMBL/GenBank/DDBJ whole genome shotgun (WGS) entry which is preliminary data.</text>
</comment>
<organism evidence="2 3">
    <name type="scientific">Brochothrix campestris FSL F6-1037</name>
    <dbReference type="NCBI Taxonomy" id="1265861"/>
    <lineage>
        <taxon>Bacteria</taxon>
        <taxon>Bacillati</taxon>
        <taxon>Bacillota</taxon>
        <taxon>Bacilli</taxon>
        <taxon>Bacillales</taxon>
        <taxon>Listeriaceae</taxon>
        <taxon>Brochothrix</taxon>
    </lineage>
</organism>
<sequence>MIFRMAIRNIRRSLSIYRVYMTALVFATTVYYLLATLKYNQQLMRYFDVKGYVQLGFNMSAVVLLFVMAILIFFLQQLFFQGASTGVRDLFFNRDA</sequence>
<dbReference type="OrthoDB" id="9781780at2"/>
<accession>W7CKY1</accession>
<name>W7CKY1_9LIST</name>
<dbReference type="STRING" id="1265861.BCAMP_05621"/>